<dbReference type="AlphaFoldDB" id="A0AAU0F4Y1"/>
<protein>
    <recommendedName>
        <fullName evidence="4">Outer membrane protein beta-barrel domain-containing protein</fullName>
    </recommendedName>
</protein>
<evidence type="ECO:0008006" key="4">
    <source>
        <dbReference type="Google" id="ProtNLM"/>
    </source>
</evidence>
<dbReference type="RefSeq" id="WP_327984140.1">
    <property type="nucleotide sequence ID" value="NZ_CP136426.1"/>
</dbReference>
<proteinExistence type="predicted"/>
<accession>A0AAU0F4Y1</accession>
<dbReference type="Proteomes" id="UP001432059">
    <property type="component" value="Chromosome"/>
</dbReference>
<evidence type="ECO:0000313" key="3">
    <source>
        <dbReference type="Proteomes" id="UP001432059"/>
    </source>
</evidence>
<feature type="signal peptide" evidence="1">
    <location>
        <begin position="1"/>
        <end position="19"/>
    </location>
</feature>
<evidence type="ECO:0000256" key="1">
    <source>
        <dbReference type="SAM" id="SignalP"/>
    </source>
</evidence>
<name>A0AAU0F4Y1_9FLAO</name>
<organism evidence="2 3">
    <name type="scientific">Bergeyella porcorum</name>
    <dbReference type="NCBI Taxonomy" id="1735111"/>
    <lineage>
        <taxon>Bacteria</taxon>
        <taxon>Pseudomonadati</taxon>
        <taxon>Bacteroidota</taxon>
        <taxon>Flavobacteriia</taxon>
        <taxon>Flavobacteriales</taxon>
        <taxon>Weeksellaceae</taxon>
        <taxon>Bergeyella</taxon>
    </lineage>
</organism>
<feature type="chain" id="PRO_5043434505" description="Outer membrane protein beta-barrel domain-containing protein" evidence="1">
    <location>
        <begin position="20"/>
        <end position="274"/>
    </location>
</feature>
<evidence type="ECO:0000313" key="2">
    <source>
        <dbReference type="EMBL" id="WOC52797.1"/>
    </source>
</evidence>
<keyword evidence="1" id="KW-0732">Signal</keyword>
<dbReference type="KEGG" id="bpor:BPO_2150"/>
<dbReference type="EMBL" id="CP136426">
    <property type="protein sequence ID" value="WOC52797.1"/>
    <property type="molecule type" value="Genomic_DNA"/>
</dbReference>
<sequence>MKKILTYALVFISFLNLKAQNTDFENTVFKKGAVLLFWGWNRAWYSNSDIHFRGQGYDFQLNNVKATDRQTPFDFGTYFNPTKVTIPQTNAKVGYFIKDNVAVMLSLDHMKYVMKQDQTVDFNGHISDATYANMVNNGQVDLTNGEFLTFEHTDGLNYVNIGLEQYKNLLSKKNFDIVWAYGAGAGVLIPKTNAKLFGNERSDRFHLAGFGADVKTSINFIVWKHIMARVEAKYGYINMPDVKTTLSAVDKASQDFVFGQINFGIGYTFNTKKK</sequence>
<gene>
    <name evidence="2" type="ORF">BPO_2150</name>
</gene>
<reference evidence="2" key="1">
    <citation type="submission" date="2023-10" db="EMBL/GenBank/DDBJ databases">
        <title>Characterization and whole genome sequencing of a novel strain of Bergeyella porcorum QD2021 isolated from pig.</title>
        <authorList>
            <person name="Liu G."/>
            <person name="Chen C."/>
            <person name="Han X."/>
        </authorList>
    </citation>
    <scope>NUCLEOTIDE SEQUENCE</scope>
    <source>
        <strain evidence="2">QD2021</strain>
    </source>
</reference>
<keyword evidence="3" id="KW-1185">Reference proteome</keyword>